<feature type="transmembrane region" description="Helical" evidence="6">
    <location>
        <begin position="327"/>
        <end position="344"/>
    </location>
</feature>
<dbReference type="PANTHER" id="PTHR30619:SF1">
    <property type="entry name" value="RECOMBINATION PROTEIN 2"/>
    <property type="match status" value="1"/>
</dbReference>
<dbReference type="RefSeq" id="WP_192461142.1">
    <property type="nucleotide sequence ID" value="NZ_JACYFJ010000001.1"/>
</dbReference>
<keyword evidence="3 6" id="KW-0812">Transmembrane</keyword>
<evidence type="ECO:0000313" key="10">
    <source>
        <dbReference type="Proteomes" id="UP001595814"/>
    </source>
</evidence>
<evidence type="ECO:0000313" key="9">
    <source>
        <dbReference type="EMBL" id="MFC4095141.1"/>
    </source>
</evidence>
<accession>A0ABV8JLX5</accession>
<evidence type="ECO:0000259" key="7">
    <source>
        <dbReference type="Pfam" id="PF03772"/>
    </source>
</evidence>
<evidence type="ECO:0000256" key="5">
    <source>
        <dbReference type="ARBA" id="ARBA00023136"/>
    </source>
</evidence>
<keyword evidence="5 6" id="KW-0472">Membrane</keyword>
<dbReference type="EMBL" id="JBHSAW010000004">
    <property type="protein sequence ID" value="MFC4095141.1"/>
    <property type="molecule type" value="Genomic_DNA"/>
</dbReference>
<feature type="transmembrane region" description="Helical" evidence="6">
    <location>
        <begin position="480"/>
        <end position="498"/>
    </location>
</feature>
<feature type="transmembrane region" description="Helical" evidence="6">
    <location>
        <begin position="28"/>
        <end position="47"/>
    </location>
</feature>
<comment type="caution">
    <text evidence="9">The sequence shown here is derived from an EMBL/GenBank/DDBJ whole genome shotgun (WGS) entry which is preliminary data.</text>
</comment>
<feature type="transmembrane region" description="Helical" evidence="6">
    <location>
        <begin position="505"/>
        <end position="524"/>
    </location>
</feature>
<feature type="domain" description="DUF4131" evidence="8">
    <location>
        <begin position="33"/>
        <end position="187"/>
    </location>
</feature>
<evidence type="ECO:0000259" key="8">
    <source>
        <dbReference type="Pfam" id="PF13567"/>
    </source>
</evidence>
<protein>
    <submittedName>
        <fullName evidence="9">ComEC/Rec2 family competence protein</fullName>
    </submittedName>
</protein>
<dbReference type="Pfam" id="PF13567">
    <property type="entry name" value="DUF4131"/>
    <property type="match status" value="1"/>
</dbReference>
<evidence type="ECO:0000256" key="4">
    <source>
        <dbReference type="ARBA" id="ARBA00022989"/>
    </source>
</evidence>
<feature type="transmembrane region" description="Helical" evidence="6">
    <location>
        <begin position="54"/>
        <end position="76"/>
    </location>
</feature>
<feature type="transmembrane region" description="Helical" evidence="6">
    <location>
        <begin position="418"/>
        <end position="440"/>
    </location>
</feature>
<dbReference type="PANTHER" id="PTHR30619">
    <property type="entry name" value="DNA INTERNALIZATION/COMPETENCE PROTEIN COMEC/REC2"/>
    <property type="match status" value="1"/>
</dbReference>
<feature type="transmembrane region" description="Helical" evidence="6">
    <location>
        <begin position="383"/>
        <end position="406"/>
    </location>
</feature>
<feature type="transmembrane region" description="Helical" evidence="6">
    <location>
        <begin position="284"/>
        <end position="307"/>
    </location>
</feature>
<gene>
    <name evidence="9" type="ORF">ACFOUT_04600</name>
</gene>
<dbReference type="InterPro" id="IPR025405">
    <property type="entry name" value="DUF4131"/>
</dbReference>
<organism evidence="9 10">
    <name type="scientific">Euzebyella saccharophila</name>
    <dbReference type="NCBI Taxonomy" id="679664"/>
    <lineage>
        <taxon>Bacteria</taxon>
        <taxon>Pseudomonadati</taxon>
        <taxon>Bacteroidota</taxon>
        <taxon>Flavobacteriia</taxon>
        <taxon>Flavobacteriales</taxon>
        <taxon>Flavobacteriaceae</taxon>
        <taxon>Euzebyella</taxon>
    </lineage>
</organism>
<sequence>MRLLKSIPIKLTFFLIIGILLGDIIQPAIIPTILIVAISLVVLWILFRIHKTASVSFGILACLTACGIGILAISMAHPINQPNHYTHFSKGDAQILHLKVREVLKPTSFSNRYVVEVESVDKEQTKGRLLLSTPLDSNLRNFKVDAEFLYSGKLTPINAPLNPHQFNYQKYMSHLGIHHQIRLDKDNHVTIKNPDPTFLGRVAAFRSYLIEKLKLENFGDEQLGVIQALLLGQRDDILKDTYENYKNAGAVHILAVSGLHVGILLLIIQFILKPLEAFPRAKTIKLLCTLLLLWGFALLAGFSASVVRAVTMFSFFAYAMHINRPNNTFNILALSMFFILLVINPRLLFQVGFQMSYAAVAAIVWLYPLLQNMWYPKNKVLKYLWQLLSVSIAAQAGVLPISLFYFHQFPGLFFISNLLIIPALGIILGMGLLVLFLAAINLLPSELTSLYNAIIGYMNKVVAWVAQQESFIFKNISFDAFQLILSYAILFLLVLFLSRASFKKFLWLAIVIIGMQAYSIFASYNTKTSEALLIAHETANTLLLHHEGTALNTFSTTQAPERIIADYQVAERIQMITHDSLANSYQWKGKNILIVDSAAVYTSSKEKIDYLVLTQSPKLNLNRLIDSIQPQKIIADGSNYKSYVKRWARTCQQRKLPFHYTGEKGAYYFE</sequence>
<feature type="transmembrane region" description="Helical" evidence="6">
    <location>
        <begin position="351"/>
        <end position="371"/>
    </location>
</feature>
<keyword evidence="4 6" id="KW-1133">Transmembrane helix</keyword>
<evidence type="ECO:0000256" key="1">
    <source>
        <dbReference type="ARBA" id="ARBA00004651"/>
    </source>
</evidence>
<name>A0ABV8JLX5_9FLAO</name>
<comment type="subcellular location">
    <subcellularLocation>
        <location evidence="1">Cell membrane</location>
        <topology evidence="1">Multi-pass membrane protein</topology>
    </subcellularLocation>
</comment>
<dbReference type="InterPro" id="IPR004477">
    <property type="entry name" value="ComEC_N"/>
</dbReference>
<dbReference type="NCBIfam" id="TIGR00360">
    <property type="entry name" value="ComEC_N-term"/>
    <property type="match status" value="1"/>
</dbReference>
<evidence type="ECO:0000256" key="3">
    <source>
        <dbReference type="ARBA" id="ARBA00022692"/>
    </source>
</evidence>
<dbReference type="Pfam" id="PF03772">
    <property type="entry name" value="Competence"/>
    <property type="match status" value="1"/>
</dbReference>
<keyword evidence="10" id="KW-1185">Reference proteome</keyword>
<feature type="transmembrane region" description="Helical" evidence="6">
    <location>
        <begin position="249"/>
        <end position="272"/>
    </location>
</feature>
<evidence type="ECO:0000256" key="6">
    <source>
        <dbReference type="SAM" id="Phobius"/>
    </source>
</evidence>
<reference evidence="10" key="1">
    <citation type="journal article" date="2019" name="Int. J. Syst. Evol. Microbiol.">
        <title>The Global Catalogue of Microorganisms (GCM) 10K type strain sequencing project: providing services to taxonomists for standard genome sequencing and annotation.</title>
        <authorList>
            <consortium name="The Broad Institute Genomics Platform"/>
            <consortium name="The Broad Institute Genome Sequencing Center for Infectious Disease"/>
            <person name="Wu L."/>
            <person name="Ma J."/>
        </authorList>
    </citation>
    <scope>NUCLEOTIDE SEQUENCE [LARGE SCALE GENOMIC DNA]</scope>
    <source>
        <strain evidence="10">CECT 7477</strain>
    </source>
</reference>
<keyword evidence="2" id="KW-1003">Cell membrane</keyword>
<feature type="domain" description="ComEC/Rec2-related protein" evidence="7">
    <location>
        <begin position="229"/>
        <end position="499"/>
    </location>
</feature>
<dbReference type="Proteomes" id="UP001595814">
    <property type="component" value="Unassembled WGS sequence"/>
</dbReference>
<evidence type="ECO:0000256" key="2">
    <source>
        <dbReference type="ARBA" id="ARBA00022475"/>
    </source>
</evidence>
<dbReference type="InterPro" id="IPR052159">
    <property type="entry name" value="Competence_DNA_uptake"/>
</dbReference>
<proteinExistence type="predicted"/>